<dbReference type="InterPro" id="IPR006311">
    <property type="entry name" value="TAT_signal"/>
</dbReference>
<proteinExistence type="predicted"/>
<dbReference type="PROSITE" id="PS51318">
    <property type="entry name" value="TAT"/>
    <property type="match status" value="1"/>
</dbReference>
<dbReference type="Pfam" id="PF13618">
    <property type="entry name" value="Gluconate_2-dh3"/>
    <property type="match status" value="1"/>
</dbReference>
<evidence type="ECO:0000313" key="2">
    <source>
        <dbReference type="Proteomes" id="UP001139353"/>
    </source>
</evidence>
<dbReference type="RefSeq" id="WP_275683150.1">
    <property type="nucleotide sequence ID" value="NZ_JAJLJH010000003.1"/>
</dbReference>
<dbReference type="Proteomes" id="UP001139353">
    <property type="component" value="Unassembled WGS sequence"/>
</dbReference>
<sequence>MKSKVSIGRRMFLLRAAAPVAGVAVPGVLRPDAASAAEPRRDYTPSYFNAAEWAFVSAAVDRLIPADQSGPGGVATGVPEFIDRQMEMPYGHGAYAYMAGPFQTGLDPTLGYQLPHTPRDLYRKGIAASNEASRKMHGAPFDKLASARQDEFLGLLEGGRIAGDDPPLAAFFAQLLENTREGFFADPMYGGNRGMAGWKLIGFPGARADFTDWIDQAGQRYPFGPVSINGERA</sequence>
<dbReference type="EMBL" id="JAJLJH010000003">
    <property type="protein sequence ID" value="MCK9687118.1"/>
    <property type="molecule type" value="Genomic_DNA"/>
</dbReference>
<gene>
    <name evidence="1" type="ORF">LPC04_15510</name>
</gene>
<reference evidence="1" key="1">
    <citation type="submission" date="2021-11" db="EMBL/GenBank/DDBJ databases">
        <title>BS-T2-15 a new species belonging to the Comamonadaceae family isolated from the soil of a French oak forest.</title>
        <authorList>
            <person name="Mieszkin S."/>
            <person name="Alain K."/>
        </authorList>
    </citation>
    <scope>NUCLEOTIDE SEQUENCE</scope>
    <source>
        <strain evidence="1">BS-T2-15</strain>
    </source>
</reference>
<dbReference type="InterPro" id="IPR027056">
    <property type="entry name" value="Gluconate_2DH_su3"/>
</dbReference>
<dbReference type="AlphaFoldDB" id="A0A9X1YLS1"/>
<accession>A0A9X1YLS1</accession>
<comment type="caution">
    <text evidence="1">The sequence shown here is derived from an EMBL/GenBank/DDBJ whole genome shotgun (WGS) entry which is preliminary data.</text>
</comment>
<protein>
    <submittedName>
        <fullName evidence="1">Gluconate 2-dehydrogenase subunit 3 family protein</fullName>
    </submittedName>
</protein>
<name>A0A9X1YLS1_9BURK</name>
<evidence type="ECO:0000313" key="1">
    <source>
        <dbReference type="EMBL" id="MCK9687118.1"/>
    </source>
</evidence>
<keyword evidence="2" id="KW-1185">Reference proteome</keyword>
<organism evidence="1 2">
    <name type="scientific">Scleromatobacter humisilvae</name>
    <dbReference type="NCBI Taxonomy" id="2897159"/>
    <lineage>
        <taxon>Bacteria</taxon>
        <taxon>Pseudomonadati</taxon>
        <taxon>Pseudomonadota</taxon>
        <taxon>Betaproteobacteria</taxon>
        <taxon>Burkholderiales</taxon>
        <taxon>Sphaerotilaceae</taxon>
        <taxon>Scleromatobacter</taxon>
    </lineage>
</organism>